<dbReference type="EMBL" id="JBHSMH010000111">
    <property type="protein sequence ID" value="MFC5471838.1"/>
    <property type="molecule type" value="Genomic_DNA"/>
</dbReference>
<evidence type="ECO:0000256" key="3">
    <source>
        <dbReference type="ARBA" id="ARBA00034301"/>
    </source>
</evidence>
<keyword evidence="7" id="KW-1185">Reference proteome</keyword>
<dbReference type="Gene3D" id="3.60.15.10">
    <property type="entry name" value="Ribonuclease Z/Hydroxyacylglutathione hydrolase-like"/>
    <property type="match status" value="1"/>
</dbReference>
<dbReference type="InterPro" id="IPR036866">
    <property type="entry name" value="RibonucZ/Hydroxyglut_hydro"/>
</dbReference>
<comment type="catalytic activity">
    <reaction evidence="4">
        <text>3',5'-cyclic UMP + H2O = UMP + H(+)</text>
        <dbReference type="Rhea" id="RHEA:70575"/>
        <dbReference type="ChEBI" id="CHEBI:15377"/>
        <dbReference type="ChEBI" id="CHEBI:15378"/>
        <dbReference type="ChEBI" id="CHEBI:57865"/>
        <dbReference type="ChEBI" id="CHEBI:184387"/>
    </reaction>
    <physiologicalReaction direction="left-to-right" evidence="4">
        <dbReference type="Rhea" id="RHEA:70576"/>
    </physiologicalReaction>
</comment>
<feature type="domain" description="Metallo-beta-lactamase" evidence="5">
    <location>
        <begin position="29"/>
        <end position="223"/>
    </location>
</feature>
<dbReference type="SUPFAM" id="SSF56281">
    <property type="entry name" value="Metallo-hydrolase/oxidoreductase"/>
    <property type="match status" value="1"/>
</dbReference>
<evidence type="ECO:0000313" key="6">
    <source>
        <dbReference type="EMBL" id="MFC5471838.1"/>
    </source>
</evidence>
<evidence type="ECO:0000256" key="4">
    <source>
        <dbReference type="ARBA" id="ARBA00048505"/>
    </source>
</evidence>
<comment type="function">
    <text evidence="3">Counteracts the endogenous Pycsar antiviral defense system. Phosphodiesterase that enables metal-dependent hydrolysis of host cyclic nucleotide Pycsar defense signals such as cCMP and cUMP.</text>
</comment>
<evidence type="ECO:0000313" key="7">
    <source>
        <dbReference type="Proteomes" id="UP001596105"/>
    </source>
</evidence>
<keyword evidence="1" id="KW-0862">Zinc</keyword>
<sequence length="255" mass="28688">MDVTIKFLGSNDAVPDVDNDTVSFVINDRTLVDTGWCAVHNLRRNGIDPLEIDHLLFTHFHQDHYLSLPSLLFYWVMNRKNLEGLRILGPAEEVHQVVQRTVEFLQLERFFPALSKPVIIPIQAGDTYEYGDFKLSTCASKHNVPALCYKYTHKPSAKQVSFTGDTAWHPPIVEHVRGSALLIHEASMGTQEVPPDNPYAHSSAMDAVRVAEAAEVDKLCLVHGRTAYIEDSLNIARQLFSKEVIWPHAGQVVHV</sequence>
<evidence type="ECO:0000259" key="5">
    <source>
        <dbReference type="Pfam" id="PF12706"/>
    </source>
</evidence>
<reference evidence="7" key="1">
    <citation type="journal article" date="2019" name="Int. J. Syst. Evol. Microbiol.">
        <title>The Global Catalogue of Microorganisms (GCM) 10K type strain sequencing project: providing services to taxonomists for standard genome sequencing and annotation.</title>
        <authorList>
            <consortium name="The Broad Institute Genomics Platform"/>
            <consortium name="The Broad Institute Genome Sequencing Center for Infectious Disease"/>
            <person name="Wu L."/>
            <person name="Ma J."/>
        </authorList>
    </citation>
    <scope>NUCLEOTIDE SEQUENCE [LARGE SCALE GENOMIC DNA]</scope>
    <source>
        <strain evidence="7">CCUG 57113</strain>
    </source>
</reference>
<proteinExistence type="predicted"/>
<dbReference type="InterPro" id="IPR001279">
    <property type="entry name" value="Metallo-B-lactamas"/>
</dbReference>
<evidence type="ECO:0000256" key="1">
    <source>
        <dbReference type="ARBA" id="ARBA00022833"/>
    </source>
</evidence>
<name>A0ABW0M112_9BACL</name>
<dbReference type="PANTHER" id="PTHR46018">
    <property type="entry name" value="ZINC PHOSPHODIESTERASE ELAC PROTEIN 1"/>
    <property type="match status" value="1"/>
</dbReference>
<dbReference type="PANTHER" id="PTHR46018:SF7">
    <property type="entry name" value="RIBONUCLEASE Z"/>
    <property type="match status" value="1"/>
</dbReference>
<evidence type="ECO:0000256" key="2">
    <source>
        <dbReference type="ARBA" id="ARBA00034221"/>
    </source>
</evidence>
<accession>A0ABW0M112</accession>
<organism evidence="6 7">
    <name type="scientific">Cohnella suwonensis</name>
    <dbReference type="NCBI Taxonomy" id="696072"/>
    <lineage>
        <taxon>Bacteria</taxon>
        <taxon>Bacillati</taxon>
        <taxon>Bacillota</taxon>
        <taxon>Bacilli</taxon>
        <taxon>Bacillales</taxon>
        <taxon>Paenibacillaceae</taxon>
        <taxon>Cohnella</taxon>
    </lineage>
</organism>
<protein>
    <submittedName>
        <fullName evidence="6">MBL fold metallo-hydrolase</fullName>
    </submittedName>
</protein>
<dbReference type="RefSeq" id="WP_209744288.1">
    <property type="nucleotide sequence ID" value="NZ_JBHSMH010000111.1"/>
</dbReference>
<comment type="caution">
    <text evidence="6">The sequence shown here is derived from an EMBL/GenBank/DDBJ whole genome shotgun (WGS) entry which is preliminary data.</text>
</comment>
<comment type="catalytic activity">
    <reaction evidence="2">
        <text>3',5'-cyclic CMP + H2O = CMP + H(+)</text>
        <dbReference type="Rhea" id="RHEA:72675"/>
        <dbReference type="ChEBI" id="CHEBI:15377"/>
        <dbReference type="ChEBI" id="CHEBI:15378"/>
        <dbReference type="ChEBI" id="CHEBI:58003"/>
        <dbReference type="ChEBI" id="CHEBI:60377"/>
    </reaction>
    <physiologicalReaction direction="left-to-right" evidence="2">
        <dbReference type="Rhea" id="RHEA:72676"/>
    </physiologicalReaction>
</comment>
<gene>
    <name evidence="6" type="ORF">ACFPPD_24480</name>
</gene>
<dbReference type="Proteomes" id="UP001596105">
    <property type="component" value="Unassembled WGS sequence"/>
</dbReference>
<dbReference type="Pfam" id="PF12706">
    <property type="entry name" value="Lactamase_B_2"/>
    <property type="match status" value="1"/>
</dbReference>